<name>A0A6I5ZPD2_9FIRM</name>
<dbReference type="InterPro" id="IPR011894">
    <property type="entry name" value="PorC_KorC"/>
</dbReference>
<dbReference type="PANTHER" id="PTHR43366:SF1">
    <property type="entry name" value="PYRUVATE SYNTHASE SUBUNIT PORC"/>
    <property type="match status" value="1"/>
</dbReference>
<organism evidence="3 4">
    <name type="scientific">Neomoorella glycerini</name>
    <dbReference type="NCBI Taxonomy" id="55779"/>
    <lineage>
        <taxon>Bacteria</taxon>
        <taxon>Bacillati</taxon>
        <taxon>Bacillota</taxon>
        <taxon>Clostridia</taxon>
        <taxon>Neomoorellales</taxon>
        <taxon>Neomoorellaceae</taxon>
        <taxon>Neomoorella</taxon>
    </lineage>
</organism>
<proteinExistence type="predicted"/>
<protein>
    <submittedName>
        <fullName evidence="3">Pyruvate ferredoxin/flavodoxin oxidoreductase</fullName>
    </submittedName>
</protein>
<evidence type="ECO:0000259" key="2">
    <source>
        <dbReference type="Pfam" id="PF01558"/>
    </source>
</evidence>
<dbReference type="NCBIfam" id="TIGR02175">
    <property type="entry name" value="PorC_KorC"/>
    <property type="match status" value="1"/>
</dbReference>
<sequence>MIEIRFHGRYGQPVAALAGKVAQVALAAGKYAQVFENFGAYRPGAPMYAVVRIADSFIRERSANASNPDAVVVLDNSLLPLTDVTKGLKDGGMVFALGIGPETLGEKGKKFRFTPVAPAGDKEQALLVALERLWKDQYKE</sequence>
<evidence type="ECO:0000313" key="4">
    <source>
        <dbReference type="Proteomes" id="UP000425916"/>
    </source>
</evidence>
<dbReference type="OrthoDB" id="9794954at2"/>
<accession>A0A6I5ZPD2</accession>
<dbReference type="Gene3D" id="3.40.920.10">
    <property type="entry name" value="Pyruvate-ferredoxin oxidoreductase, PFOR, domain III"/>
    <property type="match status" value="1"/>
</dbReference>
<keyword evidence="1" id="KW-0560">Oxidoreductase</keyword>
<feature type="domain" description="Pyruvate/ketoisovalerate oxidoreductase catalytic" evidence="2">
    <location>
        <begin position="11"/>
        <end position="96"/>
    </location>
</feature>
<keyword evidence="4" id="KW-1185">Reference proteome</keyword>
<dbReference type="Pfam" id="PF01558">
    <property type="entry name" value="POR"/>
    <property type="match status" value="1"/>
</dbReference>
<evidence type="ECO:0000313" key="3">
    <source>
        <dbReference type="EMBL" id="QGP91636.1"/>
    </source>
</evidence>
<dbReference type="EMBL" id="CP046244">
    <property type="protein sequence ID" value="QGP91636.1"/>
    <property type="molecule type" value="Genomic_DNA"/>
</dbReference>
<dbReference type="Proteomes" id="UP000425916">
    <property type="component" value="Chromosome"/>
</dbReference>
<gene>
    <name evidence="3" type="ORF">MGLY_09770</name>
</gene>
<dbReference type="AlphaFoldDB" id="A0A6I5ZPD2"/>
<reference evidence="3 4" key="1">
    <citation type="submission" date="2019-11" db="EMBL/GenBank/DDBJ databases">
        <title>Genome sequence of Moorella glycerini DSM11254.</title>
        <authorList>
            <person name="Poehlein A."/>
            <person name="Boeer T."/>
            <person name="Daniel R."/>
        </authorList>
    </citation>
    <scope>NUCLEOTIDE SEQUENCE [LARGE SCALE GENOMIC DNA]</scope>
    <source>
        <strain evidence="3 4">DSM 11254</strain>
    </source>
</reference>
<dbReference type="InterPro" id="IPR019752">
    <property type="entry name" value="Pyrv/ketoisovalerate_OxRed_cat"/>
</dbReference>
<dbReference type="SUPFAM" id="SSF53323">
    <property type="entry name" value="Pyruvate-ferredoxin oxidoreductase, PFOR, domain III"/>
    <property type="match status" value="1"/>
</dbReference>
<evidence type="ECO:0000256" key="1">
    <source>
        <dbReference type="ARBA" id="ARBA00023002"/>
    </source>
</evidence>
<dbReference type="InterPro" id="IPR051626">
    <property type="entry name" value="Oxidoreductase_gamma_subunit"/>
</dbReference>
<dbReference type="InterPro" id="IPR002869">
    <property type="entry name" value="Pyrv_flavodox_OxRed_cen"/>
</dbReference>
<dbReference type="GO" id="GO:0016625">
    <property type="term" value="F:oxidoreductase activity, acting on the aldehyde or oxo group of donors, iron-sulfur protein as acceptor"/>
    <property type="evidence" value="ECO:0007669"/>
    <property type="project" value="InterPro"/>
</dbReference>
<keyword evidence="3" id="KW-0670">Pyruvate</keyword>
<dbReference type="RefSeq" id="WP_156272244.1">
    <property type="nucleotide sequence ID" value="NZ_CP046244.1"/>
</dbReference>
<dbReference type="PANTHER" id="PTHR43366">
    <property type="entry name" value="PYRUVATE SYNTHASE SUBUNIT PORC"/>
    <property type="match status" value="1"/>
</dbReference>